<dbReference type="NCBIfam" id="NF041599">
    <property type="entry name" value="reg_PtrA_PA2808"/>
    <property type="match status" value="1"/>
</dbReference>
<protein>
    <submittedName>
        <fullName evidence="4">Uncharacterized protein</fullName>
    </submittedName>
</protein>
<evidence type="ECO:0000256" key="1">
    <source>
        <dbReference type="SAM" id="MobiDB-lite"/>
    </source>
</evidence>
<keyword evidence="6" id="KW-1185">Reference proteome</keyword>
<keyword evidence="2" id="KW-0732">Signal</keyword>
<reference evidence="4 5" key="1">
    <citation type="submission" date="2017-08" db="EMBL/GenBank/DDBJ databases">
        <title>Genomic and metabolic characterisation of spoilage-associated Pseudomonas species.</title>
        <authorList>
            <person name="Stanborough T."/>
            <person name="Fegan N."/>
            <person name="Powell S.M."/>
            <person name="Singh T."/>
            <person name="Tamplin M.L."/>
            <person name="Chandry P.S."/>
        </authorList>
    </citation>
    <scope>NUCLEOTIDE SEQUENCE [LARGE SCALE GENOMIC DNA]</scope>
    <source>
        <strain evidence="4 5">F1820</strain>
    </source>
</reference>
<dbReference type="Proteomes" id="UP000216113">
    <property type="component" value="Unassembled WGS sequence"/>
</dbReference>
<feature type="signal peptide" evidence="2">
    <location>
        <begin position="1"/>
        <end position="21"/>
    </location>
</feature>
<dbReference type="EMBL" id="JAQJVI010000006">
    <property type="protein sequence ID" value="MDA7021573.1"/>
    <property type="molecule type" value="Genomic_DNA"/>
</dbReference>
<name>A0A109R7G9_PSEFR</name>
<evidence type="ECO:0000256" key="2">
    <source>
        <dbReference type="SAM" id="SignalP"/>
    </source>
</evidence>
<reference evidence="3 6" key="2">
    <citation type="submission" date="2023-01" db="EMBL/GenBank/DDBJ databases">
        <title>Effects of deletion of Siderophore biosynthase gene in Pseudomonas fragi on quorum sensing and spoliage ability.</title>
        <authorList>
            <person name="Cui F."/>
            <person name="Wang D."/>
            <person name="Liu J."/>
            <person name="Wang Q."/>
            <person name="Li T."/>
            <person name="Li J."/>
        </authorList>
    </citation>
    <scope>NUCLEOTIDE SEQUENCE [LARGE SCALE GENOMIC DNA]</scope>
    <source>
        <strain evidence="3 6">MS-10</strain>
    </source>
</reference>
<dbReference type="AlphaFoldDB" id="A0A109R7G9"/>
<feature type="chain" id="PRO_5007140200" evidence="2">
    <location>
        <begin position="22"/>
        <end position="65"/>
    </location>
</feature>
<feature type="region of interest" description="Disordered" evidence="1">
    <location>
        <begin position="46"/>
        <end position="65"/>
    </location>
</feature>
<accession>A0A109R7G9</accession>
<proteinExistence type="predicted"/>
<organism evidence="4 5">
    <name type="scientific">Pseudomonas fragi</name>
    <dbReference type="NCBI Taxonomy" id="296"/>
    <lineage>
        <taxon>Bacteria</taxon>
        <taxon>Pseudomonadati</taxon>
        <taxon>Pseudomonadota</taxon>
        <taxon>Gammaproteobacteria</taxon>
        <taxon>Pseudomonadales</taxon>
        <taxon>Pseudomonadaceae</taxon>
        <taxon>Pseudomonas</taxon>
    </lineage>
</organism>
<evidence type="ECO:0000313" key="4">
    <source>
        <dbReference type="EMBL" id="OZY40833.1"/>
    </source>
</evidence>
<evidence type="ECO:0000313" key="6">
    <source>
        <dbReference type="Proteomes" id="UP001212337"/>
    </source>
</evidence>
<dbReference type="RefSeq" id="WP_010655502.1">
    <property type="nucleotide sequence ID" value="NZ_CAUQAK010000003.1"/>
</dbReference>
<dbReference type="KEGG" id="pfz:AV641_03220"/>
<gene>
    <name evidence="4" type="ORF">CJF43_16000</name>
    <name evidence="3" type="ORF">PI499_06705</name>
</gene>
<dbReference type="Proteomes" id="UP001212337">
    <property type="component" value="Unassembled WGS sequence"/>
</dbReference>
<dbReference type="GeneID" id="89543038"/>
<evidence type="ECO:0000313" key="5">
    <source>
        <dbReference type="Proteomes" id="UP000216113"/>
    </source>
</evidence>
<dbReference type="EMBL" id="NQKL01000012">
    <property type="protein sequence ID" value="OZY40833.1"/>
    <property type="molecule type" value="Genomic_DNA"/>
</dbReference>
<comment type="caution">
    <text evidence="4">The sequence shown here is derived from an EMBL/GenBank/DDBJ whole genome shotgun (WGS) entry which is preliminary data.</text>
</comment>
<sequence length="65" mass="6871">MKIAQIYALVGALILSSTALAEGGGDRTFSRATQATEQAMEKFLAKELKKTPPKMSGGDKGQISK</sequence>
<evidence type="ECO:0000313" key="3">
    <source>
        <dbReference type="EMBL" id="MDA7021573.1"/>
    </source>
</evidence>